<proteinExistence type="predicted"/>
<organism evidence="2 3">
    <name type="scientific">Nitzschia inconspicua</name>
    <dbReference type="NCBI Taxonomy" id="303405"/>
    <lineage>
        <taxon>Eukaryota</taxon>
        <taxon>Sar</taxon>
        <taxon>Stramenopiles</taxon>
        <taxon>Ochrophyta</taxon>
        <taxon>Bacillariophyta</taxon>
        <taxon>Bacillariophyceae</taxon>
        <taxon>Bacillariophycidae</taxon>
        <taxon>Bacillariales</taxon>
        <taxon>Bacillariaceae</taxon>
        <taxon>Nitzschia</taxon>
    </lineage>
</organism>
<evidence type="ECO:0000313" key="3">
    <source>
        <dbReference type="Proteomes" id="UP000693970"/>
    </source>
</evidence>
<name>A0A9K3LM23_9STRA</name>
<feature type="region of interest" description="Disordered" evidence="1">
    <location>
        <begin position="31"/>
        <end position="83"/>
    </location>
</feature>
<sequence length="250" mass="27001">MVENKNDYLLSPTVTIMVNDDPQLVDATIAHPEPSAPAEPDPSSYDEAVSTSNDEQVVDTTSLTYVSPASTNETEPASEADRQMVASGTTAAVFGFLFLGGPVGAVILGCSAAYASQKEGAAGDIARSIGDIGVSIKEKAQKIDNKHHIVDRTSKAANKAWKSAMEYDREHRVLDKILMALQQGWQQLTRFVREHRLLERGVESAGRGYEYVAELTSRSNTTPTSSTESTAKPNTSQYKKIPVTVTASTY</sequence>
<feature type="region of interest" description="Disordered" evidence="1">
    <location>
        <begin position="215"/>
        <end position="250"/>
    </location>
</feature>
<evidence type="ECO:0000313" key="2">
    <source>
        <dbReference type="EMBL" id="KAG7363276.1"/>
    </source>
</evidence>
<dbReference type="Proteomes" id="UP000693970">
    <property type="component" value="Unassembled WGS sequence"/>
</dbReference>
<evidence type="ECO:0000256" key="1">
    <source>
        <dbReference type="SAM" id="MobiDB-lite"/>
    </source>
</evidence>
<keyword evidence="3" id="KW-1185">Reference proteome</keyword>
<gene>
    <name evidence="2" type="ORF">IV203_026636</name>
</gene>
<comment type="caution">
    <text evidence="2">The sequence shown here is derived from an EMBL/GenBank/DDBJ whole genome shotgun (WGS) entry which is preliminary data.</text>
</comment>
<feature type="compositionally biased region" description="Polar residues" evidence="1">
    <location>
        <begin position="49"/>
        <end position="75"/>
    </location>
</feature>
<feature type="compositionally biased region" description="Low complexity" evidence="1">
    <location>
        <begin position="216"/>
        <end position="230"/>
    </location>
</feature>
<reference evidence="2" key="1">
    <citation type="journal article" date="2021" name="Sci. Rep.">
        <title>Diploid genomic architecture of Nitzschia inconspicua, an elite biomass production diatom.</title>
        <authorList>
            <person name="Oliver A."/>
            <person name="Podell S."/>
            <person name="Pinowska A."/>
            <person name="Traller J.C."/>
            <person name="Smith S.R."/>
            <person name="McClure R."/>
            <person name="Beliaev A."/>
            <person name="Bohutskyi P."/>
            <person name="Hill E.A."/>
            <person name="Rabines A."/>
            <person name="Zheng H."/>
            <person name="Allen L.Z."/>
            <person name="Kuo A."/>
            <person name="Grigoriev I.V."/>
            <person name="Allen A.E."/>
            <person name="Hazlebeck D."/>
            <person name="Allen E.E."/>
        </authorList>
    </citation>
    <scope>NUCLEOTIDE SEQUENCE</scope>
    <source>
        <strain evidence="2">Hildebrandi</strain>
    </source>
</reference>
<accession>A0A9K3LM23</accession>
<reference evidence="2" key="2">
    <citation type="submission" date="2021-04" db="EMBL/GenBank/DDBJ databases">
        <authorList>
            <person name="Podell S."/>
        </authorList>
    </citation>
    <scope>NUCLEOTIDE SEQUENCE</scope>
    <source>
        <strain evidence="2">Hildebrandi</strain>
    </source>
</reference>
<dbReference type="EMBL" id="JAGRRH010000010">
    <property type="protein sequence ID" value="KAG7363276.1"/>
    <property type="molecule type" value="Genomic_DNA"/>
</dbReference>
<dbReference type="OrthoDB" id="204795at2759"/>
<dbReference type="AlphaFoldDB" id="A0A9K3LM23"/>
<protein>
    <submittedName>
        <fullName evidence="2">Uncharacterized protein</fullName>
    </submittedName>
</protein>